<sequence length="273" mass="31076">MDLAALLTTPLLTTESLFALAIDVGLLVLLVWFVILLLMIREFRHFAREVVHGPQSDSNPTIDTQTYQLCQESVENALSYTTENNDTLNDLIIIQKALEAQVSQIRAAGGHTLTSDEQASIDDLNQQLSKSHQLIRKLKGDLDRSMEGLRKAKNKLAKQSDTVDSLRQEKEQLEKQFEQLEKEYMQISESGGFNKMEKEYHQERQQLLNIIENYKKKISEQSDSGAGASSEELEAIQQQLHHVTKEKEFVENKYLDLLKESEKKAKAEGKEGQ</sequence>
<evidence type="ECO:0000256" key="2">
    <source>
        <dbReference type="SAM" id="Phobius"/>
    </source>
</evidence>
<keyword evidence="2" id="KW-0472">Membrane</keyword>
<keyword evidence="2" id="KW-0812">Transmembrane</keyword>
<comment type="caution">
    <text evidence="3">The sequence shown here is derived from an EMBL/GenBank/DDBJ whole genome shotgun (WGS) entry which is preliminary data.</text>
</comment>
<gene>
    <name evidence="3" type="ORF">GCM10007938_27460</name>
</gene>
<keyword evidence="4" id="KW-1185">Reference proteome</keyword>
<evidence type="ECO:0008006" key="5">
    <source>
        <dbReference type="Google" id="ProtNLM"/>
    </source>
</evidence>
<evidence type="ECO:0000313" key="4">
    <source>
        <dbReference type="Proteomes" id="UP001157138"/>
    </source>
</evidence>
<protein>
    <recommendedName>
        <fullName evidence="5">Chromosome partitioning protein ParA</fullName>
    </recommendedName>
</protein>
<evidence type="ECO:0000313" key="3">
    <source>
        <dbReference type="EMBL" id="GLT18964.1"/>
    </source>
</evidence>
<keyword evidence="1" id="KW-0175">Coiled coil</keyword>
<dbReference type="EMBL" id="BSPW01000061">
    <property type="protein sequence ID" value="GLT18964.1"/>
    <property type="molecule type" value="Genomic_DNA"/>
</dbReference>
<keyword evidence="2" id="KW-1133">Transmembrane helix</keyword>
<dbReference type="RefSeq" id="WP_284192836.1">
    <property type="nucleotide sequence ID" value="NZ_BSPW01000061.1"/>
</dbReference>
<accession>A0ABQ6F1V4</accession>
<organism evidence="3 4">
    <name type="scientific">Vibrio zhanjiangensis</name>
    <dbReference type="NCBI Taxonomy" id="1046128"/>
    <lineage>
        <taxon>Bacteria</taxon>
        <taxon>Pseudomonadati</taxon>
        <taxon>Pseudomonadota</taxon>
        <taxon>Gammaproteobacteria</taxon>
        <taxon>Vibrionales</taxon>
        <taxon>Vibrionaceae</taxon>
        <taxon>Vibrio</taxon>
    </lineage>
</organism>
<evidence type="ECO:0000256" key="1">
    <source>
        <dbReference type="SAM" id="Coils"/>
    </source>
</evidence>
<dbReference type="Proteomes" id="UP001157138">
    <property type="component" value="Unassembled WGS sequence"/>
</dbReference>
<feature type="coiled-coil region" evidence="1">
    <location>
        <begin position="121"/>
        <end position="253"/>
    </location>
</feature>
<feature type="transmembrane region" description="Helical" evidence="2">
    <location>
        <begin position="17"/>
        <end position="40"/>
    </location>
</feature>
<proteinExistence type="predicted"/>
<name>A0ABQ6F1V4_9VIBR</name>
<reference evidence="4" key="1">
    <citation type="journal article" date="2019" name="Int. J. Syst. Evol. Microbiol.">
        <title>The Global Catalogue of Microorganisms (GCM) 10K type strain sequencing project: providing services to taxonomists for standard genome sequencing and annotation.</title>
        <authorList>
            <consortium name="The Broad Institute Genomics Platform"/>
            <consortium name="The Broad Institute Genome Sequencing Center for Infectious Disease"/>
            <person name="Wu L."/>
            <person name="Ma J."/>
        </authorList>
    </citation>
    <scope>NUCLEOTIDE SEQUENCE [LARGE SCALE GENOMIC DNA]</scope>
    <source>
        <strain evidence="4">NBRC 108723</strain>
    </source>
</reference>